<feature type="region of interest" description="Disordered" evidence="1">
    <location>
        <begin position="718"/>
        <end position="756"/>
    </location>
</feature>
<keyword evidence="2" id="KW-0472">Membrane</keyword>
<protein>
    <submittedName>
        <fullName evidence="3">Uncharacterized protein</fullName>
    </submittedName>
</protein>
<feature type="region of interest" description="Disordered" evidence="1">
    <location>
        <begin position="364"/>
        <end position="385"/>
    </location>
</feature>
<feature type="compositionally biased region" description="Basic and acidic residues" evidence="1">
    <location>
        <begin position="1100"/>
        <end position="1117"/>
    </location>
</feature>
<feature type="region of interest" description="Disordered" evidence="1">
    <location>
        <begin position="421"/>
        <end position="441"/>
    </location>
</feature>
<feature type="compositionally biased region" description="Basic residues" evidence="1">
    <location>
        <begin position="863"/>
        <end position="875"/>
    </location>
</feature>
<feature type="compositionally biased region" description="Low complexity" evidence="1">
    <location>
        <begin position="931"/>
        <end position="953"/>
    </location>
</feature>
<feature type="region of interest" description="Disordered" evidence="1">
    <location>
        <begin position="312"/>
        <end position="344"/>
    </location>
</feature>
<evidence type="ECO:0000313" key="3">
    <source>
        <dbReference type="EMBL" id="GLI59974.1"/>
    </source>
</evidence>
<keyword evidence="2" id="KW-1133">Transmembrane helix</keyword>
<feature type="compositionally biased region" description="Low complexity" evidence="1">
    <location>
        <begin position="747"/>
        <end position="756"/>
    </location>
</feature>
<evidence type="ECO:0000313" key="4">
    <source>
        <dbReference type="Proteomes" id="UP001165090"/>
    </source>
</evidence>
<dbReference type="EMBL" id="BSDZ01000004">
    <property type="protein sequence ID" value="GLI59974.1"/>
    <property type="molecule type" value="Genomic_DNA"/>
</dbReference>
<feature type="region of interest" description="Disordered" evidence="1">
    <location>
        <begin position="997"/>
        <end position="1029"/>
    </location>
</feature>
<name>A0ABQ5RRU9_9CHLO</name>
<feature type="compositionally biased region" description="Pro residues" evidence="1">
    <location>
        <begin position="733"/>
        <end position="746"/>
    </location>
</feature>
<sequence>MTSRCRRSDAATGVNDRYLHFVAIVLAVAAGGLTLALGVVGKGRRRGRQDRGKVTQCTGAVCKVAIHEGDCQVFGSFPSQGQSCLEKQSDDASWAIQAHLRDALASQADRYVLQGGDGLDTHDSDTEANTDVASSMFLESLTAARGMATELQESGTLELRTDVHSSCGRVQLGFEPVANAATMGELVYDAFYNVSGASTLKQQSSVKSWASAEGVSLEGIVHSYDDEIVDPNDSREGLPKPNDSLDALCDGGDLQPNDGFLIRTDPEPPDVQKLLTPTTEALGHDGTQMQVEASSIFDGLQEGLMPRGALTLHSSQPVELRRHRSSDDGDDDCEYPPGRNLDLDPSSRIEVVLRDTIDAGSSNCRRLDKSNKGHRSCPGTEDMSAGSSSCLNGFRSSLEVNGNVDLLVTIAIGNPLFAKDAPNTRRTPTASRGPTASHVGWCPASPAPRDVGPAADSASSGNMVTVSAFPNGRDGSSGRARRHLAFTPMFLAIDNPCFVGPATAAVFNPCFSSAEWGGAVPAVRIDLPVYTPASAAGRSEVGGSGDGFAATATAGGGGGRGRGSESVRWQPCNPLAAAAMAAAAAAGGEGVQGGRAEAVADALPFRQRQPEAASPVPAMTAAVHRDVGKLHQGSMVAPLWGQCPNTPCWSCDVKEQEQENQGKEHDEQQERPRLGHRTGSNDGAAAAEGKWEGEQAEVVIEEAVEIEVVKVQNTKAANPLNGSDLATPMTPAKQPPPLAAPLPGSPTSPTSPWLSSAAQVTPRPASEITDPVTMAAAATTAAAAATAVNVTSVSSTAGAAAAAVAPAPIGIDACGQRRHLTCPNPSLCLVQPPVPTPVRTCSRPPHPSSRPATRPLSSSPAPHSKRRQQQQHQGRHHVDYQQQQQPVCGSPGMSARSASTTTDRSIFRGPSSAATTAGASTSHRRSPWRPTATTGSKAGTGSAAKSSWPAASADNRDMNPVVGALTVTTAAAASFFKGSDRCGGMQGLLATPVAAAGGPPTRAATRPPFRPPSKHGGGFQPGAHGGSTDTTTIAAARTAAAPGLTHGLVDRQLPDGVSNLPSYMRPTQASLAAGSWGGGGGGASKSVAAPHGGGGGMATIRERKPQDRQDPKRPRWR</sequence>
<feature type="compositionally biased region" description="Gly residues" evidence="1">
    <location>
        <begin position="1015"/>
        <end position="1025"/>
    </location>
</feature>
<organism evidence="3 4">
    <name type="scientific">Volvox africanus</name>
    <dbReference type="NCBI Taxonomy" id="51714"/>
    <lineage>
        <taxon>Eukaryota</taxon>
        <taxon>Viridiplantae</taxon>
        <taxon>Chlorophyta</taxon>
        <taxon>core chlorophytes</taxon>
        <taxon>Chlorophyceae</taxon>
        <taxon>CS clade</taxon>
        <taxon>Chlamydomonadales</taxon>
        <taxon>Volvocaceae</taxon>
        <taxon>Volvox</taxon>
    </lineage>
</organism>
<proteinExistence type="predicted"/>
<dbReference type="Proteomes" id="UP001165090">
    <property type="component" value="Unassembled WGS sequence"/>
</dbReference>
<feature type="region of interest" description="Disordered" evidence="1">
    <location>
        <begin position="837"/>
        <end position="954"/>
    </location>
</feature>
<keyword evidence="4" id="KW-1185">Reference proteome</keyword>
<evidence type="ECO:0000256" key="2">
    <source>
        <dbReference type="SAM" id="Phobius"/>
    </source>
</evidence>
<feature type="region of interest" description="Disordered" evidence="1">
    <location>
        <begin position="1071"/>
        <end position="1117"/>
    </location>
</feature>
<feature type="compositionally biased region" description="Low complexity" evidence="1">
    <location>
        <begin position="894"/>
        <end position="904"/>
    </location>
</feature>
<feature type="compositionally biased region" description="Low complexity" evidence="1">
    <location>
        <begin position="997"/>
        <end position="1007"/>
    </location>
</feature>
<accession>A0ABQ5RRU9</accession>
<feature type="transmembrane region" description="Helical" evidence="2">
    <location>
        <begin position="18"/>
        <end position="41"/>
    </location>
</feature>
<reference evidence="3 4" key="1">
    <citation type="journal article" date="2023" name="IScience">
        <title>Expanded male sex-determining region conserved during the evolution of homothallism in the green alga Volvox.</title>
        <authorList>
            <person name="Yamamoto K."/>
            <person name="Matsuzaki R."/>
            <person name="Mahakham W."/>
            <person name="Heman W."/>
            <person name="Sekimoto H."/>
            <person name="Kawachi M."/>
            <person name="Minakuchi Y."/>
            <person name="Toyoda A."/>
            <person name="Nozaki H."/>
        </authorList>
    </citation>
    <scope>NUCLEOTIDE SEQUENCE [LARGE SCALE GENOMIC DNA]</scope>
    <source>
        <strain evidence="3 4">NIES-4468</strain>
    </source>
</reference>
<gene>
    <name evidence="3" type="ORF">VaNZ11_002032</name>
</gene>
<evidence type="ECO:0000256" key="1">
    <source>
        <dbReference type="SAM" id="MobiDB-lite"/>
    </source>
</evidence>
<keyword evidence="2" id="KW-0812">Transmembrane</keyword>
<feature type="compositionally biased region" description="Basic and acidic residues" evidence="1">
    <location>
        <begin position="657"/>
        <end position="673"/>
    </location>
</feature>
<feature type="compositionally biased region" description="Polar residues" evidence="1">
    <location>
        <begin position="424"/>
        <end position="434"/>
    </location>
</feature>
<comment type="caution">
    <text evidence="3">The sequence shown here is derived from an EMBL/GenBank/DDBJ whole genome shotgun (WGS) entry which is preliminary data.</text>
</comment>
<feature type="region of interest" description="Disordered" evidence="1">
    <location>
        <begin position="657"/>
        <end position="692"/>
    </location>
</feature>
<feature type="compositionally biased region" description="Low complexity" evidence="1">
    <location>
        <begin position="911"/>
        <end position="921"/>
    </location>
</feature>